<accession>A0A9D0ZRM3</accession>
<reference evidence="9" key="1">
    <citation type="submission" date="2020-10" db="EMBL/GenBank/DDBJ databases">
        <authorList>
            <person name="Gilroy R."/>
        </authorList>
    </citation>
    <scope>NUCLEOTIDE SEQUENCE</scope>
    <source>
        <strain evidence="9">CHK147-3167</strain>
    </source>
</reference>
<protein>
    <submittedName>
        <fullName evidence="9">Cysteine desulfurase</fullName>
    </submittedName>
</protein>
<keyword evidence="6" id="KW-0411">Iron-sulfur</keyword>
<evidence type="ECO:0000259" key="8">
    <source>
        <dbReference type="Pfam" id="PF00266"/>
    </source>
</evidence>
<evidence type="ECO:0000256" key="3">
    <source>
        <dbReference type="ARBA" id="ARBA00022723"/>
    </source>
</evidence>
<dbReference type="AlphaFoldDB" id="A0A9D0ZRM3"/>
<sequence>MTYLDYSATTPVIDEVMESFIKASNFIGNPNSLHMLGREANNLIEASTKQIASLLGVDRDEIIYTSGASEANNTVIKSMEIYKNRGCEIITTQLEHSSIYEPLKYMESKGFRIKYVPLENGVVSISALEKMINDETVLVSISMVNSETGIRQPIEEIGEVLKKYPKVMFHSDITQAVGKVPFSLENVDFASFSAHKFFGIKGIGGLIKRKNINMEPLIHGGKSTTAFRSGTPPTALIVSMAKALRLSYENMDEDILRVKKLNERIRDSLSKYKDVYINSNEHSIPHILNISILALKPETFMHSLEENEVYVSTKSACSSGDISGAVKAITLDDRRAYHSIRISISRITSDKDIDEFLRAFSISYRKLEG</sequence>
<dbReference type="InterPro" id="IPR000192">
    <property type="entry name" value="Aminotrans_V_dom"/>
</dbReference>
<dbReference type="GO" id="GO:0046872">
    <property type="term" value="F:metal ion binding"/>
    <property type="evidence" value="ECO:0007669"/>
    <property type="project" value="UniProtKB-KW"/>
</dbReference>
<dbReference type="Proteomes" id="UP000886786">
    <property type="component" value="Unassembled WGS sequence"/>
</dbReference>
<dbReference type="GO" id="GO:0051536">
    <property type="term" value="F:iron-sulfur cluster binding"/>
    <property type="evidence" value="ECO:0007669"/>
    <property type="project" value="UniProtKB-KW"/>
</dbReference>
<gene>
    <name evidence="9" type="ORF">IAB27_04985</name>
</gene>
<dbReference type="EMBL" id="DVFV01000092">
    <property type="protein sequence ID" value="HIQ90958.1"/>
    <property type="molecule type" value="Genomic_DNA"/>
</dbReference>
<dbReference type="PANTHER" id="PTHR11601">
    <property type="entry name" value="CYSTEINE DESULFURYLASE FAMILY MEMBER"/>
    <property type="match status" value="1"/>
</dbReference>
<evidence type="ECO:0000256" key="5">
    <source>
        <dbReference type="ARBA" id="ARBA00023004"/>
    </source>
</evidence>
<keyword evidence="3" id="KW-0479">Metal-binding</keyword>
<dbReference type="PROSITE" id="PS00595">
    <property type="entry name" value="AA_TRANSFER_CLASS_5"/>
    <property type="match status" value="1"/>
</dbReference>
<evidence type="ECO:0000313" key="10">
    <source>
        <dbReference type="Proteomes" id="UP000886786"/>
    </source>
</evidence>
<name>A0A9D0ZRM3_9FIRM</name>
<evidence type="ECO:0000256" key="2">
    <source>
        <dbReference type="ARBA" id="ARBA00006490"/>
    </source>
</evidence>
<comment type="cofactor">
    <cofactor evidence="1 7">
        <name>pyridoxal 5'-phosphate</name>
        <dbReference type="ChEBI" id="CHEBI:597326"/>
    </cofactor>
</comment>
<dbReference type="InterPro" id="IPR020578">
    <property type="entry name" value="Aminotrans_V_PyrdxlP_BS"/>
</dbReference>
<dbReference type="GO" id="GO:0003824">
    <property type="term" value="F:catalytic activity"/>
    <property type="evidence" value="ECO:0007669"/>
    <property type="project" value="UniProtKB-ARBA"/>
</dbReference>
<dbReference type="InterPro" id="IPR015421">
    <property type="entry name" value="PyrdxlP-dep_Trfase_major"/>
</dbReference>
<proteinExistence type="inferred from homology"/>
<evidence type="ECO:0000256" key="1">
    <source>
        <dbReference type="ARBA" id="ARBA00001933"/>
    </source>
</evidence>
<dbReference type="PANTHER" id="PTHR11601:SF50">
    <property type="entry name" value="CYSTEINE DESULFURASE ISCS 2-RELATED"/>
    <property type="match status" value="1"/>
</dbReference>
<evidence type="ECO:0000256" key="6">
    <source>
        <dbReference type="ARBA" id="ARBA00023014"/>
    </source>
</evidence>
<evidence type="ECO:0000256" key="7">
    <source>
        <dbReference type="RuleBase" id="RU004504"/>
    </source>
</evidence>
<organism evidence="9 10">
    <name type="scientific">Candidatus Coprosoma intestinipullorum</name>
    <dbReference type="NCBI Taxonomy" id="2840752"/>
    <lineage>
        <taxon>Bacteria</taxon>
        <taxon>Bacillati</taxon>
        <taxon>Bacillota</taxon>
        <taxon>Bacillota incertae sedis</taxon>
        <taxon>Candidatus Coprosoma</taxon>
    </lineage>
</organism>
<reference evidence="9" key="2">
    <citation type="journal article" date="2021" name="PeerJ">
        <title>Extensive microbial diversity within the chicken gut microbiome revealed by metagenomics and culture.</title>
        <authorList>
            <person name="Gilroy R."/>
            <person name="Ravi A."/>
            <person name="Getino M."/>
            <person name="Pursley I."/>
            <person name="Horton D.L."/>
            <person name="Alikhan N.F."/>
            <person name="Baker D."/>
            <person name="Gharbi K."/>
            <person name="Hall N."/>
            <person name="Watson M."/>
            <person name="Adriaenssens E.M."/>
            <person name="Foster-Nyarko E."/>
            <person name="Jarju S."/>
            <person name="Secka A."/>
            <person name="Antonio M."/>
            <person name="Oren A."/>
            <person name="Chaudhuri R.R."/>
            <person name="La Ragione R."/>
            <person name="Hildebrand F."/>
            <person name="Pallen M.J."/>
        </authorList>
    </citation>
    <scope>NUCLEOTIDE SEQUENCE</scope>
    <source>
        <strain evidence="9">CHK147-3167</strain>
    </source>
</reference>
<keyword evidence="5" id="KW-0408">Iron</keyword>
<dbReference type="Gene3D" id="3.40.640.10">
    <property type="entry name" value="Type I PLP-dependent aspartate aminotransferase-like (Major domain)"/>
    <property type="match status" value="1"/>
</dbReference>
<keyword evidence="4" id="KW-0663">Pyridoxal phosphate</keyword>
<comment type="similarity">
    <text evidence="2">Belongs to the class-V pyridoxal-phosphate-dependent aminotransferase family. NifS/IscS subfamily.</text>
</comment>
<dbReference type="InterPro" id="IPR015422">
    <property type="entry name" value="PyrdxlP-dep_Trfase_small"/>
</dbReference>
<dbReference type="InterPro" id="IPR016454">
    <property type="entry name" value="Cysteine_dSase"/>
</dbReference>
<dbReference type="PIRSF" id="PIRSF005572">
    <property type="entry name" value="NifS"/>
    <property type="match status" value="1"/>
</dbReference>
<evidence type="ECO:0000313" key="9">
    <source>
        <dbReference type="EMBL" id="HIQ90958.1"/>
    </source>
</evidence>
<feature type="domain" description="Aminotransferase class V" evidence="8">
    <location>
        <begin position="2"/>
        <end position="356"/>
    </location>
</feature>
<dbReference type="InterPro" id="IPR015424">
    <property type="entry name" value="PyrdxlP-dep_Trfase"/>
</dbReference>
<dbReference type="Gene3D" id="3.90.1150.10">
    <property type="entry name" value="Aspartate Aminotransferase, domain 1"/>
    <property type="match status" value="1"/>
</dbReference>
<dbReference type="SUPFAM" id="SSF53383">
    <property type="entry name" value="PLP-dependent transferases"/>
    <property type="match status" value="1"/>
</dbReference>
<evidence type="ECO:0000256" key="4">
    <source>
        <dbReference type="ARBA" id="ARBA00022898"/>
    </source>
</evidence>
<comment type="caution">
    <text evidence="9">The sequence shown here is derived from an EMBL/GenBank/DDBJ whole genome shotgun (WGS) entry which is preliminary data.</text>
</comment>
<dbReference type="Pfam" id="PF00266">
    <property type="entry name" value="Aminotran_5"/>
    <property type="match status" value="1"/>
</dbReference>